<dbReference type="InterPro" id="IPR012677">
    <property type="entry name" value="Nucleotide-bd_a/b_plait_sf"/>
</dbReference>
<reference evidence="4 5" key="1">
    <citation type="journal article" date="2013" name="Genome Biol.">
        <title>Genome of Acanthamoeba castellanii highlights extensive lateral gene transfer and early evolution of tyrosine kinase signaling.</title>
        <authorList>
            <person name="Clarke M."/>
            <person name="Lohan A.J."/>
            <person name="Liu B."/>
            <person name="Lagkouvardos I."/>
            <person name="Roy S."/>
            <person name="Zafar N."/>
            <person name="Bertelli C."/>
            <person name="Schilde C."/>
            <person name="Kianianmomeni A."/>
            <person name="Burglin T.R."/>
            <person name="Frech C."/>
            <person name="Turcotte B."/>
            <person name="Kopec K.O."/>
            <person name="Synnott J.M."/>
            <person name="Choo C."/>
            <person name="Paponov I."/>
            <person name="Finkler A."/>
            <person name="Soon Heng Tan C."/>
            <person name="Hutchins A.P."/>
            <person name="Weinmeier T."/>
            <person name="Rattei T."/>
            <person name="Chu J.S."/>
            <person name="Gimenez G."/>
            <person name="Irimia M."/>
            <person name="Rigden D.J."/>
            <person name="Fitzpatrick D.A."/>
            <person name="Lorenzo-Morales J."/>
            <person name="Bateman A."/>
            <person name="Chiu C.H."/>
            <person name="Tang P."/>
            <person name="Hegemann P."/>
            <person name="Fromm H."/>
            <person name="Raoult D."/>
            <person name="Greub G."/>
            <person name="Miranda-Saavedra D."/>
            <person name="Chen N."/>
            <person name="Nash P."/>
            <person name="Ginger M.L."/>
            <person name="Horn M."/>
            <person name="Schaap P."/>
            <person name="Caler L."/>
            <person name="Loftus B."/>
        </authorList>
    </citation>
    <scope>NUCLEOTIDE SEQUENCE [LARGE SCALE GENOMIC DNA]</scope>
    <source>
        <strain evidence="4 5">Neff</strain>
    </source>
</reference>
<evidence type="ECO:0000256" key="1">
    <source>
        <dbReference type="PROSITE-ProRule" id="PRU00176"/>
    </source>
</evidence>
<dbReference type="EMBL" id="KB007974">
    <property type="protein sequence ID" value="ELR17076.1"/>
    <property type="molecule type" value="Genomic_DNA"/>
</dbReference>
<organism evidence="4 5">
    <name type="scientific">Acanthamoeba castellanii (strain ATCC 30010 / Neff)</name>
    <dbReference type="NCBI Taxonomy" id="1257118"/>
    <lineage>
        <taxon>Eukaryota</taxon>
        <taxon>Amoebozoa</taxon>
        <taxon>Discosea</taxon>
        <taxon>Longamoebia</taxon>
        <taxon>Centramoebida</taxon>
        <taxon>Acanthamoebidae</taxon>
        <taxon>Acanthamoeba</taxon>
    </lineage>
</organism>
<sequence length="347" mass="37115">MAEEAALHEKGGEGLLSTPVSDPGSDGLLPVPPQFSVSTVIVTNISPLATEQDLRDFFANCGNIVQINLLGDGLGISQYAFVRFETMAQANAALTLSTGAVAGMPVKIVMAASDIPVGGAAAAATAALPTPLALTPGVGAASGLGLLGAIPHSLALLSGSPANAQSYHEKQDEIARTIYVGNVNSTITSEQLMQFFAICGPITFCRLAGDESHPSRFAFIEFATKEAAQAAMMLNGTMLLDRAVKVNHSKNPIVKPPKTVDNAKDEQILDAVKRAAMRWCPTLVSSCRNESTFSIALEVESQIEPAWWKRPKPQQEQEQEPQQRSRQEPTQQAQQKPQRRQESTQER</sequence>
<dbReference type="Proteomes" id="UP000011083">
    <property type="component" value="Unassembled WGS sequence"/>
</dbReference>
<evidence type="ECO:0000256" key="2">
    <source>
        <dbReference type="SAM" id="MobiDB-lite"/>
    </source>
</evidence>
<dbReference type="KEGG" id="acan:ACA1_057080"/>
<dbReference type="GO" id="GO:0003723">
    <property type="term" value="F:RNA binding"/>
    <property type="evidence" value="ECO:0007669"/>
    <property type="project" value="UniProtKB-UniRule"/>
</dbReference>
<dbReference type="InterPro" id="IPR035979">
    <property type="entry name" value="RBD_domain_sf"/>
</dbReference>
<dbReference type="SUPFAM" id="SSF54928">
    <property type="entry name" value="RNA-binding domain, RBD"/>
    <property type="match status" value="2"/>
</dbReference>
<dbReference type="SMART" id="SM00360">
    <property type="entry name" value="RRM"/>
    <property type="match status" value="2"/>
</dbReference>
<protein>
    <submittedName>
        <fullName evidence="4">RNA recognition motif domain containing protein</fullName>
    </submittedName>
</protein>
<feature type="compositionally biased region" description="Basic and acidic residues" evidence="2">
    <location>
        <begin position="1"/>
        <end position="12"/>
    </location>
</feature>
<dbReference type="AlphaFoldDB" id="L8GYB9"/>
<dbReference type="RefSeq" id="XP_004339089.1">
    <property type="nucleotide sequence ID" value="XM_004339041.1"/>
</dbReference>
<gene>
    <name evidence="4" type="ORF">ACA1_057080</name>
</gene>
<dbReference type="Gene3D" id="3.30.70.330">
    <property type="match status" value="2"/>
</dbReference>
<evidence type="ECO:0000313" key="4">
    <source>
        <dbReference type="EMBL" id="ELR17076.1"/>
    </source>
</evidence>
<dbReference type="VEuPathDB" id="AmoebaDB:ACA1_057080"/>
<accession>L8GYB9</accession>
<evidence type="ECO:0000259" key="3">
    <source>
        <dbReference type="PROSITE" id="PS50102"/>
    </source>
</evidence>
<dbReference type="PANTHER" id="PTHR32343">
    <property type="entry name" value="SERINE/ARGININE-RICH SPLICING FACTOR"/>
    <property type="match status" value="1"/>
</dbReference>
<feature type="region of interest" description="Disordered" evidence="2">
    <location>
        <begin position="304"/>
        <end position="347"/>
    </location>
</feature>
<dbReference type="GeneID" id="14918042"/>
<feature type="region of interest" description="Disordered" evidence="2">
    <location>
        <begin position="1"/>
        <end position="23"/>
    </location>
</feature>
<dbReference type="Pfam" id="PF00076">
    <property type="entry name" value="RRM_1"/>
    <property type="match status" value="2"/>
</dbReference>
<proteinExistence type="predicted"/>
<evidence type="ECO:0000313" key="5">
    <source>
        <dbReference type="Proteomes" id="UP000011083"/>
    </source>
</evidence>
<dbReference type="PANTHER" id="PTHR32343:SF22">
    <property type="entry name" value="LD29830P"/>
    <property type="match status" value="1"/>
</dbReference>
<dbReference type="STRING" id="1257118.L8GYB9"/>
<feature type="domain" description="RRM" evidence="3">
    <location>
        <begin position="176"/>
        <end position="251"/>
    </location>
</feature>
<dbReference type="CDD" id="cd00590">
    <property type="entry name" value="RRM_SF"/>
    <property type="match status" value="1"/>
</dbReference>
<name>L8GYB9_ACACF</name>
<keyword evidence="5" id="KW-1185">Reference proteome</keyword>
<keyword evidence="1" id="KW-0694">RNA-binding</keyword>
<dbReference type="OMA" id="NNPGTKV"/>
<dbReference type="PROSITE" id="PS50102">
    <property type="entry name" value="RRM"/>
    <property type="match status" value="2"/>
</dbReference>
<dbReference type="OrthoDB" id="4726at2759"/>
<feature type="domain" description="RRM" evidence="3">
    <location>
        <begin position="38"/>
        <end position="113"/>
    </location>
</feature>
<dbReference type="InterPro" id="IPR000504">
    <property type="entry name" value="RRM_dom"/>
</dbReference>